<dbReference type="Proteomes" id="UP000178065">
    <property type="component" value="Unassembled WGS sequence"/>
</dbReference>
<feature type="transmembrane region" description="Helical" evidence="2">
    <location>
        <begin position="105"/>
        <end position="124"/>
    </location>
</feature>
<evidence type="ECO:0000256" key="1">
    <source>
        <dbReference type="ARBA" id="ARBA00007430"/>
    </source>
</evidence>
<accession>A0A1G2QX31</accession>
<sequence length="613" mass="66892">MPNIWILGADALAIALAVVLAFLLRFDGSIPSFYLQGGLQGVLALILLTTLVSFWLLRLYSFSWGHVGITDILSLGKAVMASAVVVGVLFLMFPGIVPFSGLPRSVFLMSYVLIFFFTSGIRLGKRIWGAYVQNFGNYNGERMLIVGAGDAGAELLRSVLASGEYVPVGFVDDDAAKRGTSIHGVRVLGAIEEIPSLAAEHKVTHIVIALPSAGSESIKRAVEAGRKAGILKMKIVPPLAELIHGEVSLQQLREVEVKDLLGREPLFLDSDVIERFLTGKKVLITGAAGSIGSELARQALKFVPSSLVLVDQDESGLFMMGDELRRRGVATELVVMVADIRNGERMEQVFEELRPEVVFHAAAYKHVPLMEQYPEEAVRTNVLGTGVVAKAAMKTGTEIFVYVSTDKVVNPTSVMGASKRFGEMVCQLFNKKGNTRFVAVRFGNVLDSRGSVIPLFRSQLKRGGPVEVTHPDMQRYFMLTAEACLLVMQASAIGQGGEVFVLDMGKPVKILDLAHEMIRLSGLEPDKDIPVVFSGMRPGEKLFEELLTAEEGIVETPHPKVFVAKLPLVQEQQIMEGLEKLKKACGQGNQKELRLLLAELVPSYTPFHDENYA</sequence>
<dbReference type="InterPro" id="IPR003869">
    <property type="entry name" value="Polysac_CapD-like"/>
</dbReference>
<feature type="domain" description="Polysaccharide biosynthesis protein CapD-like" evidence="3">
    <location>
        <begin position="282"/>
        <end position="565"/>
    </location>
</feature>
<dbReference type="Pfam" id="PF02719">
    <property type="entry name" value="Polysacc_synt_2"/>
    <property type="match status" value="1"/>
</dbReference>
<dbReference type="InterPro" id="IPR036291">
    <property type="entry name" value="NAD(P)-bd_dom_sf"/>
</dbReference>
<dbReference type="SUPFAM" id="SSF51735">
    <property type="entry name" value="NAD(P)-binding Rossmann-fold domains"/>
    <property type="match status" value="2"/>
</dbReference>
<dbReference type="InterPro" id="IPR051203">
    <property type="entry name" value="Polysaccharide_Synthase-Rel"/>
</dbReference>
<evidence type="ECO:0000313" key="5">
    <source>
        <dbReference type="Proteomes" id="UP000178065"/>
    </source>
</evidence>
<comment type="caution">
    <text evidence="4">The sequence shown here is derived from an EMBL/GenBank/DDBJ whole genome shotgun (WGS) entry which is preliminary data.</text>
</comment>
<feature type="transmembrane region" description="Helical" evidence="2">
    <location>
        <begin position="38"/>
        <end position="57"/>
    </location>
</feature>
<dbReference type="STRING" id="1802448.A2672_03185"/>
<organism evidence="4 5">
    <name type="scientific">Candidatus Wildermuthbacteria bacterium RIFCSPHIGHO2_01_FULL_49_22b</name>
    <dbReference type="NCBI Taxonomy" id="1802448"/>
    <lineage>
        <taxon>Bacteria</taxon>
        <taxon>Candidatus Wildermuthiibacteriota</taxon>
    </lineage>
</organism>
<reference evidence="4 5" key="1">
    <citation type="journal article" date="2016" name="Nat. Commun.">
        <title>Thousands of microbial genomes shed light on interconnected biogeochemical processes in an aquifer system.</title>
        <authorList>
            <person name="Anantharaman K."/>
            <person name="Brown C.T."/>
            <person name="Hug L.A."/>
            <person name="Sharon I."/>
            <person name="Castelle C.J."/>
            <person name="Probst A.J."/>
            <person name="Thomas B.C."/>
            <person name="Singh A."/>
            <person name="Wilkins M.J."/>
            <person name="Karaoz U."/>
            <person name="Brodie E.L."/>
            <person name="Williams K.H."/>
            <person name="Hubbard S.S."/>
            <person name="Banfield J.F."/>
        </authorList>
    </citation>
    <scope>NUCLEOTIDE SEQUENCE [LARGE SCALE GENOMIC DNA]</scope>
</reference>
<evidence type="ECO:0000256" key="2">
    <source>
        <dbReference type="SAM" id="Phobius"/>
    </source>
</evidence>
<dbReference type="CDD" id="cd05237">
    <property type="entry name" value="UDP_invert_4-6DH_SDR_e"/>
    <property type="match status" value="1"/>
</dbReference>
<dbReference type="PANTHER" id="PTHR43318:SF1">
    <property type="entry name" value="POLYSACCHARIDE BIOSYNTHESIS PROTEIN EPSC-RELATED"/>
    <property type="match status" value="1"/>
</dbReference>
<keyword evidence="2" id="KW-0812">Transmembrane</keyword>
<keyword evidence="2" id="KW-0472">Membrane</keyword>
<evidence type="ECO:0000313" key="4">
    <source>
        <dbReference type="EMBL" id="OHA65130.1"/>
    </source>
</evidence>
<feature type="transmembrane region" description="Helical" evidence="2">
    <location>
        <begin position="7"/>
        <end position="26"/>
    </location>
</feature>
<protein>
    <recommendedName>
        <fullName evidence="3">Polysaccharide biosynthesis protein CapD-like domain-containing protein</fullName>
    </recommendedName>
</protein>
<gene>
    <name evidence="4" type="ORF">A2672_03185</name>
</gene>
<dbReference type="Pfam" id="PF13727">
    <property type="entry name" value="CoA_binding_3"/>
    <property type="match status" value="1"/>
</dbReference>
<dbReference type="AlphaFoldDB" id="A0A1G2QX31"/>
<name>A0A1G2QX31_9BACT</name>
<dbReference type="Gene3D" id="3.40.50.720">
    <property type="entry name" value="NAD(P)-binding Rossmann-like Domain"/>
    <property type="match status" value="2"/>
</dbReference>
<evidence type="ECO:0000259" key="3">
    <source>
        <dbReference type="Pfam" id="PF02719"/>
    </source>
</evidence>
<dbReference type="PANTHER" id="PTHR43318">
    <property type="entry name" value="UDP-N-ACETYLGLUCOSAMINE 4,6-DEHYDRATASE"/>
    <property type="match status" value="1"/>
</dbReference>
<keyword evidence="2" id="KW-1133">Transmembrane helix</keyword>
<comment type="similarity">
    <text evidence="1">Belongs to the polysaccharide synthase family.</text>
</comment>
<proteinExistence type="inferred from homology"/>
<dbReference type="EMBL" id="MHTT01000020">
    <property type="protein sequence ID" value="OHA65130.1"/>
    <property type="molecule type" value="Genomic_DNA"/>
</dbReference>
<feature type="transmembrane region" description="Helical" evidence="2">
    <location>
        <begin position="78"/>
        <end position="99"/>
    </location>
</feature>